<keyword evidence="6 15" id="KW-0347">Helicase</keyword>
<dbReference type="Gene3D" id="3.40.50.300">
    <property type="entry name" value="P-loop containing nucleotide triphosphate hydrolases"/>
    <property type="match status" value="2"/>
</dbReference>
<dbReference type="InterPro" id="IPR027417">
    <property type="entry name" value="P-loop_NTPase"/>
</dbReference>
<reference evidence="18" key="1">
    <citation type="submission" date="2020-04" db="EMBL/GenBank/DDBJ databases">
        <authorList>
            <person name="Zhang T."/>
        </authorList>
    </citation>
    <scope>NUCLEOTIDE SEQUENCE</scope>
    <source>
        <strain evidence="18">HKST-UBA79</strain>
    </source>
</reference>
<dbReference type="PANTHER" id="PTHR11070">
    <property type="entry name" value="UVRD / RECB / PCRA DNA HELICASE FAMILY MEMBER"/>
    <property type="match status" value="1"/>
</dbReference>
<dbReference type="InterPro" id="IPR011604">
    <property type="entry name" value="PDDEXK-like_dom_sf"/>
</dbReference>
<keyword evidence="4" id="KW-0227">DNA damage</keyword>
<dbReference type="GO" id="GO:0000725">
    <property type="term" value="P:recombinational repair"/>
    <property type="evidence" value="ECO:0007669"/>
    <property type="project" value="TreeGrafter"/>
</dbReference>
<dbReference type="EMBL" id="JAGQNX010000057">
    <property type="protein sequence ID" value="MCA9308263.1"/>
    <property type="molecule type" value="Genomic_DNA"/>
</dbReference>
<dbReference type="SUPFAM" id="SSF52540">
    <property type="entry name" value="P-loop containing nucleoside triphosphate hydrolases"/>
    <property type="match status" value="1"/>
</dbReference>
<dbReference type="CDD" id="cd17932">
    <property type="entry name" value="DEXQc_UvrD"/>
    <property type="match status" value="1"/>
</dbReference>
<dbReference type="AlphaFoldDB" id="A0A955ECY3"/>
<keyword evidence="9" id="KW-0238">DNA-binding</keyword>
<dbReference type="Pfam" id="PF12705">
    <property type="entry name" value="PDDEXK_1"/>
    <property type="match status" value="1"/>
</dbReference>
<dbReference type="GO" id="GO:0043138">
    <property type="term" value="F:3'-5' DNA helicase activity"/>
    <property type="evidence" value="ECO:0007669"/>
    <property type="project" value="UniProtKB-EC"/>
</dbReference>
<dbReference type="PROSITE" id="PS51217">
    <property type="entry name" value="UVRD_HELICASE_CTER"/>
    <property type="match status" value="1"/>
</dbReference>
<comment type="similarity">
    <text evidence="1">Belongs to the helicase family. UvrD subfamily.</text>
</comment>
<evidence type="ECO:0000313" key="18">
    <source>
        <dbReference type="EMBL" id="MCA9308263.1"/>
    </source>
</evidence>
<dbReference type="Gene3D" id="1.10.486.10">
    <property type="entry name" value="PCRA, domain 4"/>
    <property type="match status" value="1"/>
</dbReference>
<dbReference type="PROSITE" id="PS51198">
    <property type="entry name" value="UVRD_HELICASE_ATP_BIND"/>
    <property type="match status" value="1"/>
</dbReference>
<evidence type="ECO:0000256" key="14">
    <source>
        <dbReference type="ARBA" id="ARBA00048988"/>
    </source>
</evidence>
<name>A0A955ECY3_UNCKA</name>
<evidence type="ECO:0000256" key="12">
    <source>
        <dbReference type="ARBA" id="ARBA00034617"/>
    </source>
</evidence>
<keyword evidence="10" id="KW-0234">DNA repair</keyword>
<keyword evidence="11" id="KW-0413">Isomerase</keyword>
<evidence type="ECO:0000256" key="7">
    <source>
        <dbReference type="ARBA" id="ARBA00022839"/>
    </source>
</evidence>
<feature type="domain" description="UvrD-like helicase ATP-binding" evidence="16">
    <location>
        <begin position="4"/>
        <end position="311"/>
    </location>
</feature>
<protein>
    <recommendedName>
        <fullName evidence="13">DNA 3'-5' helicase</fullName>
        <ecNumber evidence="13">5.6.2.4</ecNumber>
    </recommendedName>
</protein>
<dbReference type="GO" id="GO:0003677">
    <property type="term" value="F:DNA binding"/>
    <property type="evidence" value="ECO:0007669"/>
    <property type="project" value="UniProtKB-KW"/>
</dbReference>
<evidence type="ECO:0000256" key="11">
    <source>
        <dbReference type="ARBA" id="ARBA00023235"/>
    </source>
</evidence>
<keyword evidence="3 15" id="KW-0547">Nucleotide-binding</keyword>
<sequence length="964" mass="110034">MAKIQLSSSQKKAAHFDQGAHLVVAGAGTGKTRVITQRIEYLLKKQSITSNNIVALTFTEKASAEMVERLGDIMPLGYEEPWVYTFHSFADRILKKECMEIGLDPSYKILSGPDQWLLLRKYIFKLDLKYFRPLGNPTKFISAILTFISRLQDEAITPEQFLEFAKKFKSSSTDLDAAVEEKARWEEMAYIYDKYTQLKIQNSKLDFGDLILWTLQLFKTRPNVLAKYKSQFSHMLVDEFQDTNFAQYQLIKMLFSPNDLKDSTTRSLLAVGDDSQSIYKFRGAAISNILDFKDDYPGCEMTTLTENYRSYQEVLDPSYRLVQNNNPDTLESKLGISKELTSMVGSSNVKPKIIRLDTLEDEVEFVVSTILDLIAREPNYTYKDFAIMARANGHLDPFVLALRSYGLPYQLVGNRGLYDRDEVRDLIALLKILIDSHDAISLYRVLNITTLNIDASVISSILSTARYNKTPLWDVFLKNPDPSLDLIKSLIEKYQAQITKDLPSDLLYNFVTDISYIKQFTENESIEGNLSIGNLNLFLEKVKRFQLTFKQETKELPTVVDLIDYLDLIMDAGDNPAQSEIEDIDTINLLTVHASKGLEFPVVFMVNLVSNRFPTRNRRDKFEVPDELLSETLPSGDEHLQEERRLFYVGMTRAEKYLYMLSAKNYGGRRDTTPSGYLEETGIKETEVNMLDLKNALSQLSLFGVESGFKSLTGRPLSNGYEPKFLSYSQMQAFNMCPLNYKYKYILNLPAPPSHALSFGISIHDTLRDFHNALIIGADTSLESLLNMYAQNWQPLGYEDADHRDLRYKEGATLLTNYHADVIKNKPKHLGLEQSFNLTLGGVRFYGKIDRIDVFDDGKESGIEIIDYKTGSPKNQKEVDKDDQITIYAIGAKEALGYDPKKFSMYYLESGEVISTTRTPEQLEEKKKQVSAVVEEMKKGNFEATPGMHCSWCDYKDICPYAEK</sequence>
<evidence type="ECO:0000256" key="3">
    <source>
        <dbReference type="ARBA" id="ARBA00022741"/>
    </source>
</evidence>
<evidence type="ECO:0000313" key="19">
    <source>
        <dbReference type="Proteomes" id="UP000740557"/>
    </source>
</evidence>
<dbReference type="GO" id="GO:0005524">
    <property type="term" value="F:ATP binding"/>
    <property type="evidence" value="ECO:0007669"/>
    <property type="project" value="UniProtKB-UniRule"/>
</dbReference>
<evidence type="ECO:0000256" key="10">
    <source>
        <dbReference type="ARBA" id="ARBA00023204"/>
    </source>
</evidence>
<organism evidence="18 19">
    <name type="scientific">candidate division WWE3 bacterium</name>
    <dbReference type="NCBI Taxonomy" id="2053526"/>
    <lineage>
        <taxon>Bacteria</taxon>
        <taxon>Katanobacteria</taxon>
    </lineage>
</organism>
<dbReference type="Pfam" id="PF00580">
    <property type="entry name" value="UvrD-helicase"/>
    <property type="match status" value="1"/>
</dbReference>
<dbReference type="InterPro" id="IPR000212">
    <property type="entry name" value="DNA_helicase_UvrD/REP"/>
</dbReference>
<evidence type="ECO:0000259" key="16">
    <source>
        <dbReference type="PROSITE" id="PS51198"/>
    </source>
</evidence>
<keyword evidence="2" id="KW-0540">Nuclease</keyword>
<dbReference type="Gene3D" id="3.90.320.10">
    <property type="match status" value="1"/>
</dbReference>
<dbReference type="Pfam" id="PF13361">
    <property type="entry name" value="UvrD_C"/>
    <property type="match status" value="1"/>
</dbReference>
<dbReference type="InterPro" id="IPR014017">
    <property type="entry name" value="DNA_helicase_UvrD-like_C"/>
</dbReference>
<keyword evidence="5 15" id="KW-0378">Hydrolase</keyword>
<dbReference type="GO" id="GO:0004527">
    <property type="term" value="F:exonuclease activity"/>
    <property type="evidence" value="ECO:0007669"/>
    <property type="project" value="UniProtKB-KW"/>
</dbReference>
<evidence type="ECO:0000256" key="13">
    <source>
        <dbReference type="ARBA" id="ARBA00034808"/>
    </source>
</evidence>
<feature type="binding site" evidence="15">
    <location>
        <begin position="25"/>
        <end position="32"/>
    </location>
    <ligand>
        <name>ATP</name>
        <dbReference type="ChEBI" id="CHEBI:30616"/>
    </ligand>
</feature>
<comment type="catalytic activity">
    <reaction evidence="14">
        <text>ATP + H2O = ADP + phosphate + H(+)</text>
        <dbReference type="Rhea" id="RHEA:13065"/>
        <dbReference type="ChEBI" id="CHEBI:15377"/>
        <dbReference type="ChEBI" id="CHEBI:15378"/>
        <dbReference type="ChEBI" id="CHEBI:30616"/>
        <dbReference type="ChEBI" id="CHEBI:43474"/>
        <dbReference type="ChEBI" id="CHEBI:456216"/>
        <dbReference type="EC" id="5.6.2.4"/>
    </reaction>
</comment>
<evidence type="ECO:0000256" key="9">
    <source>
        <dbReference type="ARBA" id="ARBA00023125"/>
    </source>
</evidence>
<dbReference type="CDD" id="cd18807">
    <property type="entry name" value="SF1_C_UvrD"/>
    <property type="match status" value="1"/>
</dbReference>
<dbReference type="GO" id="GO:0005829">
    <property type="term" value="C:cytosol"/>
    <property type="evidence" value="ECO:0007669"/>
    <property type="project" value="TreeGrafter"/>
</dbReference>
<reference evidence="18" key="2">
    <citation type="journal article" date="2021" name="Microbiome">
        <title>Successional dynamics and alternative stable states in a saline activated sludge microbial community over 9 years.</title>
        <authorList>
            <person name="Wang Y."/>
            <person name="Ye J."/>
            <person name="Ju F."/>
            <person name="Liu L."/>
            <person name="Boyd J.A."/>
            <person name="Deng Y."/>
            <person name="Parks D.H."/>
            <person name="Jiang X."/>
            <person name="Yin X."/>
            <person name="Woodcroft B.J."/>
            <person name="Tyson G.W."/>
            <person name="Hugenholtz P."/>
            <person name="Polz M.F."/>
            <person name="Zhang T."/>
        </authorList>
    </citation>
    <scope>NUCLEOTIDE SEQUENCE</scope>
    <source>
        <strain evidence="18">HKST-UBA79</strain>
    </source>
</reference>
<proteinExistence type="inferred from homology"/>
<keyword evidence="8 15" id="KW-0067">ATP-binding</keyword>
<dbReference type="PANTHER" id="PTHR11070:SF2">
    <property type="entry name" value="ATP-DEPENDENT DNA HELICASE SRS2"/>
    <property type="match status" value="1"/>
</dbReference>
<gene>
    <name evidence="18" type="ORF">KC980_02010</name>
</gene>
<dbReference type="EC" id="5.6.2.4" evidence="13"/>
<dbReference type="InterPro" id="IPR013986">
    <property type="entry name" value="DExx_box_DNA_helicase_dom_sf"/>
</dbReference>
<dbReference type="InterPro" id="IPR038726">
    <property type="entry name" value="PDDEXK_AddAB-type"/>
</dbReference>
<evidence type="ECO:0000256" key="15">
    <source>
        <dbReference type="PROSITE-ProRule" id="PRU00560"/>
    </source>
</evidence>
<evidence type="ECO:0000256" key="5">
    <source>
        <dbReference type="ARBA" id="ARBA00022801"/>
    </source>
</evidence>
<evidence type="ECO:0000259" key="17">
    <source>
        <dbReference type="PROSITE" id="PS51217"/>
    </source>
</evidence>
<comment type="catalytic activity">
    <reaction evidence="12">
        <text>Couples ATP hydrolysis with the unwinding of duplex DNA by translocating in the 3'-5' direction.</text>
        <dbReference type="EC" id="5.6.2.4"/>
    </reaction>
</comment>
<evidence type="ECO:0000256" key="8">
    <source>
        <dbReference type="ARBA" id="ARBA00022840"/>
    </source>
</evidence>
<dbReference type="InterPro" id="IPR014016">
    <property type="entry name" value="UvrD-like_ATP-bd"/>
</dbReference>
<evidence type="ECO:0000256" key="2">
    <source>
        <dbReference type="ARBA" id="ARBA00022722"/>
    </source>
</evidence>
<evidence type="ECO:0000256" key="1">
    <source>
        <dbReference type="ARBA" id="ARBA00009922"/>
    </source>
</evidence>
<accession>A0A955ECY3</accession>
<dbReference type="Proteomes" id="UP000740557">
    <property type="component" value="Unassembled WGS sequence"/>
</dbReference>
<evidence type="ECO:0000256" key="4">
    <source>
        <dbReference type="ARBA" id="ARBA00022763"/>
    </source>
</evidence>
<comment type="caution">
    <text evidence="18">The sequence shown here is derived from an EMBL/GenBank/DDBJ whole genome shotgun (WGS) entry which is preliminary data.</text>
</comment>
<feature type="domain" description="UvrD-like helicase C-terminal" evidence="17">
    <location>
        <begin position="319"/>
        <end position="597"/>
    </location>
</feature>
<dbReference type="Gene3D" id="1.10.10.160">
    <property type="match status" value="1"/>
</dbReference>
<keyword evidence="7" id="KW-0269">Exonuclease</keyword>
<evidence type="ECO:0000256" key="6">
    <source>
        <dbReference type="ARBA" id="ARBA00022806"/>
    </source>
</evidence>